<organism evidence="1 2">
    <name type="scientific">Candidatus Nitrobium versatile</name>
    <dbReference type="NCBI Taxonomy" id="2884831"/>
    <lineage>
        <taxon>Bacteria</taxon>
        <taxon>Pseudomonadati</taxon>
        <taxon>Nitrospirota</taxon>
        <taxon>Nitrospiria</taxon>
        <taxon>Nitrospirales</taxon>
        <taxon>Nitrospiraceae</taxon>
        <taxon>Candidatus Nitrobium</taxon>
    </lineage>
</organism>
<dbReference type="AlphaFoldDB" id="A0A953JBF0"/>
<comment type="caution">
    <text evidence="1">The sequence shown here is derived from an EMBL/GenBank/DDBJ whole genome shotgun (WGS) entry which is preliminary data.</text>
</comment>
<dbReference type="EMBL" id="JAIOIV010000037">
    <property type="protein sequence ID" value="MBZ0155575.1"/>
    <property type="molecule type" value="Genomic_DNA"/>
</dbReference>
<name>A0A953JBF0_9BACT</name>
<accession>A0A953JBF0</accession>
<evidence type="ECO:0000313" key="2">
    <source>
        <dbReference type="Proteomes" id="UP000705867"/>
    </source>
</evidence>
<dbReference type="Proteomes" id="UP000705867">
    <property type="component" value="Unassembled WGS sequence"/>
</dbReference>
<protein>
    <submittedName>
        <fullName evidence="1">FixH family protein</fullName>
    </submittedName>
</protein>
<evidence type="ECO:0000313" key="1">
    <source>
        <dbReference type="EMBL" id="MBZ0155575.1"/>
    </source>
</evidence>
<gene>
    <name evidence="1" type="ORF">K8I29_05080</name>
</gene>
<proteinExistence type="predicted"/>
<sequence length="149" mass="16829">MNYKVLVAVILIAGIASVGASIYIGIQKRDMVVEENPYDAGLAYDETKKKEEQLGWRVVFPSSLKAGESAFQLDVYDKEGRGIDDASVELHLNRLGDPQVRTYRCRNAGKGRYMAVVRLDLPGYWDIRARVERGRDSMRFEGRIPVHVP</sequence>
<reference evidence="1" key="1">
    <citation type="journal article" date="2021" name="bioRxiv">
        <title>Unraveling nitrogen, sulfur and carbon metabolic pathways and microbial community transcriptional responses to substrate deprivation and toxicity stresses in a bioreactor mimicking anoxic brackish coastal sediment conditions.</title>
        <authorList>
            <person name="Martins P.D."/>
            <person name="Echeveste M.J."/>
            <person name="Arshad A."/>
            <person name="Kurth J."/>
            <person name="Ouboter H."/>
            <person name="Jetten M.S.M."/>
            <person name="Welte C.U."/>
        </authorList>
    </citation>
    <scope>NUCLEOTIDE SEQUENCE</scope>
    <source>
        <strain evidence="1">MAG_39</strain>
    </source>
</reference>
<dbReference type="Pfam" id="PF05751">
    <property type="entry name" value="FixH"/>
    <property type="match status" value="1"/>
</dbReference>
<reference evidence="1" key="2">
    <citation type="submission" date="2021-08" db="EMBL/GenBank/DDBJ databases">
        <authorList>
            <person name="Dalcin Martins P."/>
        </authorList>
    </citation>
    <scope>NUCLEOTIDE SEQUENCE</scope>
    <source>
        <strain evidence="1">MAG_39</strain>
    </source>
</reference>
<dbReference type="InterPro" id="IPR008620">
    <property type="entry name" value="FixH"/>
</dbReference>